<reference evidence="1 2" key="1">
    <citation type="submission" date="2021-05" db="EMBL/GenBank/DDBJ databases">
        <authorList>
            <person name="Kumar R."/>
            <person name="Kumar A."/>
            <person name="Mukhia S."/>
        </authorList>
    </citation>
    <scope>NUCLEOTIDE SEQUENCE [LARGE SCALE GENOMIC DNA]</scope>
    <source>
        <strain evidence="1 2">ERMR7:08</strain>
    </source>
</reference>
<name>A0ABY7N9Z3_9MICO</name>
<evidence type="ECO:0000313" key="1">
    <source>
        <dbReference type="EMBL" id="WBM79119.1"/>
    </source>
</evidence>
<sequence length="252" mass="28776">MKRSNSGQTGPGALTTTTRRDLVVWVDHARRQHVENATPALVHRNIVEARRIRTGYQYKAQRNYHGLYAFGQTGQHIWYESLFEMTALMALDFTAGITAIASQPMMMQFADGTVHYPDLFAIHTDGRQVVYDVRPEKLIKPKTQAQFAETKRLCDKVGWAYELFTRIDPLVKANMEWLIGYRHPRYQPNEATQALVLAAADPGARFRDLVHVADRDSPARGAMTVYNLLWHHLLTFDMTAQLTTYTTITKGH</sequence>
<dbReference type="EMBL" id="CP075584">
    <property type="protein sequence ID" value="WBM79119.1"/>
    <property type="molecule type" value="Genomic_DNA"/>
</dbReference>
<gene>
    <name evidence="1" type="ORF">KIV56_11515</name>
</gene>
<keyword evidence="2" id="KW-1185">Reference proteome</keyword>
<organism evidence="1 2">
    <name type="scientific">Cryobacterium breve</name>
    <dbReference type="NCBI Taxonomy" id="1259258"/>
    <lineage>
        <taxon>Bacteria</taxon>
        <taxon>Bacillati</taxon>
        <taxon>Actinomycetota</taxon>
        <taxon>Actinomycetes</taxon>
        <taxon>Micrococcales</taxon>
        <taxon>Microbacteriaceae</taxon>
        <taxon>Cryobacterium</taxon>
    </lineage>
</organism>
<protein>
    <submittedName>
        <fullName evidence="1">TnsA-like heteromeric transposase endonuclease subunit</fullName>
    </submittedName>
</protein>
<evidence type="ECO:0000313" key="2">
    <source>
        <dbReference type="Proteomes" id="UP001212421"/>
    </source>
</evidence>
<dbReference type="Proteomes" id="UP001212421">
    <property type="component" value="Chromosome"/>
</dbReference>
<dbReference type="NCBIfam" id="NF033179">
    <property type="entry name" value="TnsA_like_Actin"/>
    <property type="match status" value="1"/>
</dbReference>
<accession>A0ABY7N9Z3</accession>
<dbReference type="RefSeq" id="WP_281533630.1">
    <property type="nucleotide sequence ID" value="NZ_CP075584.1"/>
</dbReference>
<proteinExistence type="predicted"/>
<dbReference type="InterPro" id="IPR048000">
    <property type="entry name" value="TnsA-like"/>
</dbReference>